<dbReference type="InterPro" id="IPR010770">
    <property type="entry name" value="Ecd"/>
</dbReference>
<dbReference type="EMBL" id="JATAAI010000029">
    <property type="protein sequence ID" value="KAK1736479.1"/>
    <property type="molecule type" value="Genomic_DNA"/>
</dbReference>
<gene>
    <name evidence="2" type="ORF">QTG54_013079</name>
</gene>
<evidence type="ECO:0000313" key="3">
    <source>
        <dbReference type="Proteomes" id="UP001224775"/>
    </source>
</evidence>
<dbReference type="GO" id="GO:0005634">
    <property type="term" value="C:nucleus"/>
    <property type="evidence" value="ECO:0007669"/>
    <property type="project" value="TreeGrafter"/>
</dbReference>
<dbReference type="PANTHER" id="PTHR13060">
    <property type="entry name" value="SGT1 PROTEIN HSGT1 SUPPRESSOR OF GCR2"/>
    <property type="match status" value="1"/>
</dbReference>
<sequence>MSSSAAKASVNLDDGSADNISSSSSSTNNNENAIILSLYLIQSEEDILHPSVTSNVHERANLYKRLCEACLIANKTLRSASSSTTQPFQAGGDGPIFGVHCNVDNDDLLARNEFDADELWQSQGMDEQSKDDDDDDDADNQISTSKLAVDTFQQPHLRAIFRYGNDINDMWRCISLMLQITTDLANANLSCAVECWDLNDGHILLIEAAEHLPSWVDDDVLQGGVGGPEGTHNRCWIVDGKVHLIPPTNKSKRDPSSMKNKKVDLLSRRKALIDLVDAFHKDPDGSSTLAPTSVQHAIEHRINRTDYWNNSDESRVNTSNSHWHVAAAALPASVAHFIQKHPSLVPLIIDSFCENAPKYLKQRKRKRKKAPEETSEGTMATDEQTPSMQQQGNNQRDALGILFPFEQVVTIPITMTRANYAELVTGRGTVPAFPVPREYRSVELKRFHRQLGQTALGRLDNDDKNRNPFERAVDVGVRLCAGLEWIVACSEQIDKAISDCKDDVHLNSLGDVERRLRLFWTRIDAEASVDFIQHDCEEDETNHWIERAWQAGPMNSNHHLQCDKMLLSALESMSKCRVFNPELSKSSQEEPCPITKPRMSLRGMTQAGMKNALKWQREEYDESHFPIPKLCQLDSDAWMEIKSMEALEEEMKNLSSETTKTDTNKSESKGPRRTTRRSRRNLNTNAVDEQGDETTNRDTLNKMASGFRAFVEGHGDVEGIAATPEEDIMLPIESIESLMSQEVNIKPRAFLDVLQSMLRDQHGPSSSSSVEIKSKDSPSTPVEPDISSFFFQEDLNYESGDDSDVGVEANINLMQESKIIPDDDPFSLKNIMQAMDYELRTDVSSDPSIKNLSVAMEDDLDDEAMANLLRSMEASEGAGPARNMLLGMGIPLPRPTTD</sequence>
<evidence type="ECO:0000256" key="1">
    <source>
        <dbReference type="SAM" id="MobiDB-lite"/>
    </source>
</evidence>
<reference evidence="2" key="1">
    <citation type="submission" date="2023-06" db="EMBL/GenBank/DDBJ databases">
        <title>Survivors Of The Sea: Transcriptome response of Skeletonema marinoi to long-term dormancy.</title>
        <authorList>
            <person name="Pinder M.I.M."/>
            <person name="Kourtchenko O."/>
            <person name="Robertson E.K."/>
            <person name="Larsson T."/>
            <person name="Maumus F."/>
            <person name="Osuna-Cruz C.M."/>
            <person name="Vancaester E."/>
            <person name="Stenow R."/>
            <person name="Vandepoele K."/>
            <person name="Ploug H."/>
            <person name="Bruchert V."/>
            <person name="Godhe A."/>
            <person name="Topel M."/>
        </authorList>
    </citation>
    <scope>NUCLEOTIDE SEQUENCE</scope>
    <source>
        <strain evidence="2">R05AC</strain>
    </source>
</reference>
<organism evidence="2 3">
    <name type="scientific">Skeletonema marinoi</name>
    <dbReference type="NCBI Taxonomy" id="267567"/>
    <lineage>
        <taxon>Eukaryota</taxon>
        <taxon>Sar</taxon>
        <taxon>Stramenopiles</taxon>
        <taxon>Ochrophyta</taxon>
        <taxon>Bacillariophyta</taxon>
        <taxon>Coscinodiscophyceae</taxon>
        <taxon>Thalassiosirophycidae</taxon>
        <taxon>Thalassiosirales</taxon>
        <taxon>Skeletonemataceae</taxon>
        <taxon>Skeletonema</taxon>
        <taxon>Skeletonema marinoi-dohrnii complex</taxon>
    </lineage>
</organism>
<dbReference type="Proteomes" id="UP001224775">
    <property type="component" value="Unassembled WGS sequence"/>
</dbReference>
<feature type="region of interest" description="Disordered" evidence="1">
    <location>
        <begin position="649"/>
        <end position="699"/>
    </location>
</feature>
<accession>A0AAD8XYY9</accession>
<proteinExistence type="predicted"/>
<dbReference type="AlphaFoldDB" id="A0AAD8XYY9"/>
<name>A0AAD8XYY9_9STRA</name>
<evidence type="ECO:0000313" key="2">
    <source>
        <dbReference type="EMBL" id="KAK1736479.1"/>
    </source>
</evidence>
<feature type="compositionally biased region" description="Polar residues" evidence="1">
    <location>
        <begin position="376"/>
        <end position="392"/>
    </location>
</feature>
<protein>
    <submittedName>
        <fullName evidence="2">SGT1 family protein</fullName>
    </submittedName>
</protein>
<feature type="compositionally biased region" description="Basic residues" evidence="1">
    <location>
        <begin position="671"/>
        <end position="680"/>
    </location>
</feature>
<dbReference type="Pfam" id="PF07093">
    <property type="entry name" value="SGT1"/>
    <property type="match status" value="1"/>
</dbReference>
<keyword evidence="3" id="KW-1185">Reference proteome</keyword>
<feature type="region of interest" description="Disordered" evidence="1">
    <location>
        <begin position="361"/>
        <end position="392"/>
    </location>
</feature>
<feature type="region of interest" description="Disordered" evidence="1">
    <location>
        <begin position="760"/>
        <end position="783"/>
    </location>
</feature>
<feature type="compositionally biased region" description="Acidic residues" evidence="1">
    <location>
        <begin position="129"/>
        <end position="139"/>
    </location>
</feature>
<dbReference type="PANTHER" id="PTHR13060:SF0">
    <property type="entry name" value="PROTEIN ECDYSONELESS HOMOLOG"/>
    <property type="match status" value="1"/>
</dbReference>
<comment type="caution">
    <text evidence="2">The sequence shown here is derived from an EMBL/GenBank/DDBJ whole genome shotgun (WGS) entry which is preliminary data.</text>
</comment>
<feature type="compositionally biased region" description="Basic and acidic residues" evidence="1">
    <location>
        <begin position="659"/>
        <end position="670"/>
    </location>
</feature>
<feature type="region of interest" description="Disordered" evidence="1">
    <location>
        <begin position="120"/>
        <end position="140"/>
    </location>
</feature>